<dbReference type="GO" id="GO:0008236">
    <property type="term" value="F:serine-type peptidase activity"/>
    <property type="evidence" value="ECO:0007669"/>
    <property type="project" value="InterPro"/>
</dbReference>
<dbReference type="PANTHER" id="PTHR32060:SF30">
    <property type="entry name" value="CARBOXY-TERMINAL PROCESSING PROTEASE CTPA"/>
    <property type="match status" value="1"/>
</dbReference>
<reference evidence="2 3" key="1">
    <citation type="submission" date="2019-06" db="EMBL/GenBank/DDBJ databases">
        <title>Draft genome of C. phoceense Strain 272.</title>
        <authorList>
            <person name="Pacheco L.G.C."/>
            <person name="Barberis C.M."/>
            <person name="Almuzara M.N."/>
            <person name="Traglia G.M."/>
            <person name="Santos C.S."/>
            <person name="Rocha D.J.P.G."/>
            <person name="Aguiar E.R.G.R."/>
            <person name="Vay C.A."/>
        </authorList>
    </citation>
    <scope>NUCLEOTIDE SEQUENCE [LARGE SCALE GENOMIC DNA]</scope>
    <source>
        <strain evidence="2 3">272</strain>
    </source>
</reference>
<dbReference type="Pfam" id="PF03572">
    <property type="entry name" value="Peptidase_S41"/>
    <property type="match status" value="1"/>
</dbReference>
<dbReference type="PANTHER" id="PTHR32060">
    <property type="entry name" value="TAIL-SPECIFIC PROTEASE"/>
    <property type="match status" value="1"/>
</dbReference>
<protein>
    <submittedName>
        <fullName evidence="2">Peptidase S41</fullName>
    </submittedName>
</protein>
<dbReference type="RefSeq" id="WP_141628944.1">
    <property type="nucleotide sequence ID" value="NZ_VHIR01000009.1"/>
</dbReference>
<evidence type="ECO:0000313" key="2">
    <source>
        <dbReference type="EMBL" id="TQE43350.1"/>
    </source>
</evidence>
<accession>A0A540R6I5</accession>
<proteinExistence type="predicted"/>
<dbReference type="AlphaFoldDB" id="A0A540R6I5"/>
<dbReference type="SMART" id="SM00245">
    <property type="entry name" value="TSPc"/>
    <property type="match status" value="1"/>
</dbReference>
<gene>
    <name evidence="2" type="ORF">EJK80_07270</name>
</gene>
<comment type="caution">
    <text evidence="2">The sequence shown here is derived from an EMBL/GenBank/DDBJ whole genome shotgun (WGS) entry which is preliminary data.</text>
</comment>
<evidence type="ECO:0000259" key="1">
    <source>
        <dbReference type="SMART" id="SM00245"/>
    </source>
</evidence>
<dbReference type="GO" id="GO:0006508">
    <property type="term" value="P:proteolysis"/>
    <property type="evidence" value="ECO:0007669"/>
    <property type="project" value="InterPro"/>
</dbReference>
<dbReference type="GO" id="GO:0030288">
    <property type="term" value="C:outer membrane-bounded periplasmic space"/>
    <property type="evidence" value="ECO:0007669"/>
    <property type="project" value="TreeGrafter"/>
</dbReference>
<dbReference type="InterPro" id="IPR005151">
    <property type="entry name" value="Tail-specific_protease"/>
</dbReference>
<name>A0A540R6I5_9CORY</name>
<dbReference type="Gene3D" id="3.90.226.10">
    <property type="entry name" value="2-enoyl-CoA Hydratase, Chain A, domain 1"/>
    <property type="match status" value="1"/>
</dbReference>
<dbReference type="GO" id="GO:0004175">
    <property type="term" value="F:endopeptidase activity"/>
    <property type="evidence" value="ECO:0007669"/>
    <property type="project" value="TreeGrafter"/>
</dbReference>
<organism evidence="2 3">
    <name type="scientific">Corynebacterium phoceense</name>
    <dbReference type="NCBI Taxonomy" id="1686286"/>
    <lineage>
        <taxon>Bacteria</taxon>
        <taxon>Bacillati</taxon>
        <taxon>Actinomycetota</taxon>
        <taxon>Actinomycetes</taxon>
        <taxon>Mycobacteriales</taxon>
        <taxon>Corynebacteriaceae</taxon>
        <taxon>Corynebacterium</taxon>
    </lineage>
</organism>
<dbReference type="Proteomes" id="UP000318080">
    <property type="component" value="Unassembled WGS sequence"/>
</dbReference>
<dbReference type="SUPFAM" id="SSF52096">
    <property type="entry name" value="ClpP/crotonase"/>
    <property type="match status" value="1"/>
</dbReference>
<dbReference type="EMBL" id="VHIR01000009">
    <property type="protein sequence ID" value="TQE43350.1"/>
    <property type="molecule type" value="Genomic_DNA"/>
</dbReference>
<keyword evidence="3" id="KW-1185">Reference proteome</keyword>
<feature type="domain" description="Tail specific protease" evidence="1">
    <location>
        <begin position="101"/>
        <end position="294"/>
    </location>
</feature>
<dbReference type="STRING" id="1686286.GCA_900092335_01987"/>
<dbReference type="InterPro" id="IPR029045">
    <property type="entry name" value="ClpP/crotonase-like_dom_sf"/>
</dbReference>
<dbReference type="GO" id="GO:0007165">
    <property type="term" value="P:signal transduction"/>
    <property type="evidence" value="ECO:0007669"/>
    <property type="project" value="TreeGrafter"/>
</dbReference>
<evidence type="ECO:0000313" key="3">
    <source>
        <dbReference type="Proteomes" id="UP000318080"/>
    </source>
</evidence>
<sequence>MKLVLKITGAVLAVLIVAALALVYVFGPSVGAAYLGKPVFLFGASESRINKAMLDAAAMQGLYADSPEFKQAYDAAKEDSSRIEDAITAAGGKHSTIFTRGEEESVPRTDPKVELRDNVVWATVPGIGRFDDGQAYADTLAHGLSDAPACAAVVDLRGNGGGDMGPMLAGLSPLLPDGPALYFQSHSRKTPVTVDGNYVAGGGTPTTTSGGKLDLPVAVLTDGETASSGEATLLAFRGLDNVQTFGEPTAGYASANVVIDYPDGRSLMLTVAKDVARTGEEFAEDPIAPDAPLSELDGWLHDVCR</sequence>